<dbReference type="EMBL" id="CP001344">
    <property type="protein sequence ID" value="ACL46101.1"/>
    <property type="molecule type" value="Genomic_DNA"/>
</dbReference>
<feature type="transmembrane region" description="Helical" evidence="1">
    <location>
        <begin position="743"/>
        <end position="760"/>
    </location>
</feature>
<evidence type="ECO:0000259" key="2">
    <source>
        <dbReference type="Pfam" id="PF02517"/>
    </source>
</evidence>
<accession>B8HTM0</accession>
<feature type="transmembrane region" description="Helical" evidence="1">
    <location>
        <begin position="711"/>
        <end position="731"/>
    </location>
</feature>
<dbReference type="KEGG" id="cyn:Cyan7425_3782"/>
<dbReference type="HOGENOM" id="CLU_017224_0_0_3"/>
<dbReference type="GO" id="GO:0080120">
    <property type="term" value="P:CAAX-box protein maturation"/>
    <property type="evidence" value="ECO:0007669"/>
    <property type="project" value="UniProtKB-ARBA"/>
</dbReference>
<keyword evidence="1" id="KW-0812">Transmembrane</keyword>
<keyword evidence="1" id="KW-1133">Transmembrane helix</keyword>
<feature type="transmembrane region" description="Helical" evidence="1">
    <location>
        <begin position="799"/>
        <end position="817"/>
    </location>
</feature>
<keyword evidence="1" id="KW-0472">Membrane</keyword>
<dbReference type="eggNOG" id="COG4449">
    <property type="taxonomic scope" value="Bacteria"/>
</dbReference>
<dbReference type="AlphaFoldDB" id="B8HTM0"/>
<feature type="transmembrane region" description="Helical" evidence="1">
    <location>
        <begin position="670"/>
        <end position="690"/>
    </location>
</feature>
<sequence length="840" mass="92246">MAVWRYRWIVRVGLFVLLGLVCASLVILFSPRSEPARPSNYALTSQADFNQPDFYPVQQNLNPAHYKPVADWVGRLILPSAQEQQALSGSASKDWVWIEVYQAPAAASNLVGQVVQLSWRSASLKNYVDLVTTDIHFSQTAKQSERRGNVLPTRLDGRSQVGPLQSLAGAHPTDDVLVSLADVAVSPNPEGKPLLELAHPPIQVPARYYSLIKIVSTVPQPADQLPKACPGSPPCPSELFQVQHYNPQTDNFEGALETIRIPQQPPLRNGGFASTLRQLIESPVGQAGWYLYGAADRQGLFTVQAIAPRSLFQLASLSPISEKQAGLHYIHTGNWQNTPERKGKAESVLLQPPKSEALNWQIGDRALLMHSFGGIGGATGDQIVLGTVTGHFAYGLAEVVRDPFTGKPRFDLHYEQVYAHNPEGIIAGPQSWAMFMGNLQRGWLNNRPVSDVILKLDSLADFQFGDWTLSPLSELISQLQIMAARYRTGDGTGDASVTPAASCVQDSNQALYIAIAQLQRQVKTNPAITTWLQSHPNDPQTVRFQRLVALGRALEAHLVPSGVVRSDWQANAQFLAGISDRPTYPFLAKDTLGNALLSWQTVVPRRSYDVLSQVFLEQGASLWFIRTNQVGGWNPEIYPLAPTLLFGDSWLSLLLRRSLIAGFTLPNLQGWLWLSIILVVYAAIALPLGLKTGFLHWTFPRQPLPGQLKAIALLFIAPALLEEWLFRVLLLPAAVEGVTVSTWIGWAVLSLLLFVVYHPLNALTFYPRGKPTFFHPVFLTLTGLLGIACTVAYGLTGSLWAITLIHGVVVIVWLFVLGGHQQLGHKPATSSSPTDLGMLE</sequence>
<reference evidence="3" key="1">
    <citation type="submission" date="2009-01" db="EMBL/GenBank/DDBJ databases">
        <title>Complete sequence of chromosome Cyanothece sp. PCC 7425.</title>
        <authorList>
            <consortium name="US DOE Joint Genome Institute"/>
            <person name="Lucas S."/>
            <person name="Copeland A."/>
            <person name="Lapidus A."/>
            <person name="Glavina del Rio T."/>
            <person name="Dalin E."/>
            <person name="Tice H."/>
            <person name="Bruce D."/>
            <person name="Goodwin L."/>
            <person name="Pitluck S."/>
            <person name="Sims D."/>
            <person name="Meineke L."/>
            <person name="Brettin T."/>
            <person name="Detter J.C."/>
            <person name="Han C."/>
            <person name="Larimer F."/>
            <person name="Land M."/>
            <person name="Hauser L."/>
            <person name="Kyrpides N."/>
            <person name="Ovchinnikova G."/>
            <person name="Liberton M."/>
            <person name="Stoeckel J."/>
            <person name="Banerjee A."/>
            <person name="Singh A."/>
            <person name="Page L."/>
            <person name="Sato H."/>
            <person name="Zhao L."/>
            <person name="Sherman L."/>
            <person name="Pakrasi H."/>
            <person name="Richardson P."/>
        </authorList>
    </citation>
    <scope>NUCLEOTIDE SEQUENCE</scope>
    <source>
        <strain evidence="3">PCC 7425</strain>
    </source>
</reference>
<name>B8HTM0_CYAP4</name>
<dbReference type="STRING" id="395961.Cyan7425_3782"/>
<dbReference type="InterPro" id="IPR003675">
    <property type="entry name" value="Rce1/LyrA-like_dom"/>
</dbReference>
<proteinExistence type="predicted"/>
<organism evidence="3">
    <name type="scientific">Cyanothece sp. (strain PCC 7425 / ATCC 29141)</name>
    <dbReference type="NCBI Taxonomy" id="395961"/>
    <lineage>
        <taxon>Bacteria</taxon>
        <taxon>Bacillati</taxon>
        <taxon>Cyanobacteriota</taxon>
        <taxon>Cyanophyceae</taxon>
        <taxon>Gomontiellales</taxon>
        <taxon>Cyanothecaceae</taxon>
        <taxon>Cyanothece</taxon>
    </lineage>
</organism>
<feature type="domain" description="CAAX prenyl protease 2/Lysostaphin resistance protein A-like" evidence="2">
    <location>
        <begin position="709"/>
        <end position="809"/>
    </location>
</feature>
<feature type="transmembrane region" description="Helical" evidence="1">
    <location>
        <begin position="772"/>
        <end position="793"/>
    </location>
</feature>
<feature type="transmembrane region" description="Helical" evidence="1">
    <location>
        <begin position="12"/>
        <end position="30"/>
    </location>
</feature>
<dbReference type="GO" id="GO:0004175">
    <property type="term" value="F:endopeptidase activity"/>
    <property type="evidence" value="ECO:0007669"/>
    <property type="project" value="UniProtKB-ARBA"/>
</dbReference>
<protein>
    <submittedName>
        <fullName evidence="3">Abortive infection protein</fullName>
    </submittedName>
</protein>
<dbReference type="Pfam" id="PF02517">
    <property type="entry name" value="Rce1-like"/>
    <property type="match status" value="1"/>
</dbReference>
<dbReference type="OrthoDB" id="5141003at2"/>
<evidence type="ECO:0000256" key="1">
    <source>
        <dbReference type="SAM" id="Phobius"/>
    </source>
</evidence>
<gene>
    <name evidence="3" type="ordered locus">Cyan7425_3782</name>
</gene>
<evidence type="ECO:0000313" key="3">
    <source>
        <dbReference type="EMBL" id="ACL46101.1"/>
    </source>
</evidence>